<name>A0ABZ2Z3Q8_9BACT</name>
<dbReference type="EMBL" id="CP150096">
    <property type="protein sequence ID" value="WZN46328.1"/>
    <property type="molecule type" value="Genomic_DNA"/>
</dbReference>
<accession>A0ABZ2Z3Q8</accession>
<keyword evidence="3" id="KW-1185">Reference proteome</keyword>
<sequence>MKTQRAGLVLLLMLCLSAQLMAQQKSPNPIFTADSLASGNYKDVLNSFFQLGLERLTSPDKEIRFKGTPFAVMAKLDTTLLVDKNYRNYTTLRNLNYAVGLRLDSSFRFNGFTSGITFAIVNKRDETVSKAFLKTVENNERVQQLYAANTAAGKEISKIQDMNVKGALLLELDAFVNQGTPFKSLSPELKEIILKAADEPLRQELNEKGDYNFTDTAKAIYSQLKEDLQKKVLWTVGVTDTTYKDQFVFSNLVLHTQFLKGLTQSPETTHDWELDIKSGLQFVDDTLKSGRDLKRMLFNLETGMNVVFKAKTTKRSYLEIKFSGSYYRNFAQLYAEEERDRLSLNATVRLRVFPEVWVPLEFRYDPENGNFLGFINIRANFTALGNIAKQL</sequence>
<evidence type="ECO:0000256" key="1">
    <source>
        <dbReference type="SAM" id="SignalP"/>
    </source>
</evidence>
<evidence type="ECO:0000313" key="3">
    <source>
        <dbReference type="Proteomes" id="UP001449657"/>
    </source>
</evidence>
<feature type="signal peptide" evidence="1">
    <location>
        <begin position="1"/>
        <end position="22"/>
    </location>
</feature>
<organism evidence="2 3">
    <name type="scientific">Chitinophaga caseinilytica</name>
    <dbReference type="NCBI Taxonomy" id="2267521"/>
    <lineage>
        <taxon>Bacteria</taxon>
        <taxon>Pseudomonadati</taxon>
        <taxon>Bacteroidota</taxon>
        <taxon>Chitinophagia</taxon>
        <taxon>Chitinophagales</taxon>
        <taxon>Chitinophagaceae</taxon>
        <taxon>Chitinophaga</taxon>
    </lineage>
</organism>
<gene>
    <name evidence="2" type="ORF">WJU22_25880</name>
</gene>
<keyword evidence="1" id="KW-0732">Signal</keyword>
<evidence type="ECO:0000313" key="2">
    <source>
        <dbReference type="EMBL" id="WZN46328.1"/>
    </source>
</evidence>
<protein>
    <recommendedName>
        <fullName evidence="4">DUF4403 family protein</fullName>
    </recommendedName>
</protein>
<evidence type="ECO:0008006" key="4">
    <source>
        <dbReference type="Google" id="ProtNLM"/>
    </source>
</evidence>
<dbReference type="Proteomes" id="UP001449657">
    <property type="component" value="Chromosome"/>
</dbReference>
<dbReference type="RefSeq" id="WP_341841059.1">
    <property type="nucleotide sequence ID" value="NZ_CP149792.1"/>
</dbReference>
<reference evidence="2 3" key="1">
    <citation type="submission" date="2024-03" db="EMBL/GenBank/DDBJ databases">
        <title>Chitinophaga caseinilytica sp. nov., a casein hydrolysing bacterium isolated from forest soil.</title>
        <authorList>
            <person name="Lee D.S."/>
            <person name="Han D.M."/>
            <person name="Baek J.H."/>
            <person name="Choi D.G."/>
            <person name="Jeon J.H."/>
            <person name="Jeon C.O."/>
        </authorList>
    </citation>
    <scope>NUCLEOTIDE SEQUENCE [LARGE SCALE GENOMIC DNA]</scope>
    <source>
        <strain evidence="2 3">KACC 19118</strain>
    </source>
</reference>
<feature type="chain" id="PRO_5046724621" description="DUF4403 family protein" evidence="1">
    <location>
        <begin position="23"/>
        <end position="391"/>
    </location>
</feature>
<proteinExistence type="predicted"/>